<dbReference type="GO" id="GO:0008017">
    <property type="term" value="F:microtubule binding"/>
    <property type="evidence" value="ECO:0007669"/>
    <property type="project" value="InterPro"/>
</dbReference>
<reference evidence="10 11" key="1">
    <citation type="submission" date="2018-09" db="EMBL/GenBank/DDBJ databases">
        <title>A high-quality reference genome of wild soybean provides a powerful tool to mine soybean genomes.</title>
        <authorList>
            <person name="Xie M."/>
            <person name="Chung C.Y.L."/>
            <person name="Li M.-W."/>
            <person name="Wong F.-L."/>
            <person name="Chan T.-F."/>
            <person name="Lam H.-M."/>
        </authorList>
    </citation>
    <scope>NUCLEOTIDE SEQUENCE [LARGE SCALE GENOMIC DNA]</scope>
    <source>
        <strain evidence="11">cv. W05</strain>
        <tissue evidence="10">Hypocotyl of etiolated seedlings</tissue>
    </source>
</reference>
<keyword evidence="8" id="KW-0472">Membrane</keyword>
<dbReference type="SUPFAM" id="SSF52540">
    <property type="entry name" value="P-loop containing nucleoside triphosphate hydrolases"/>
    <property type="match status" value="1"/>
</dbReference>
<dbReference type="EMBL" id="QZWG01000012">
    <property type="protein sequence ID" value="RZB76376.1"/>
    <property type="molecule type" value="Genomic_DNA"/>
</dbReference>
<dbReference type="AlphaFoldDB" id="A0A445HRT3"/>
<keyword evidence="3" id="KW-0067">ATP-binding</keyword>
<keyword evidence="8" id="KW-0812">Transmembrane</keyword>
<gene>
    <name evidence="10" type="ORF">D0Y65_034726</name>
</gene>
<evidence type="ECO:0000256" key="5">
    <source>
        <dbReference type="ARBA" id="ARBA00023175"/>
    </source>
</evidence>
<keyword evidence="8" id="KW-1133">Transmembrane helix</keyword>
<comment type="similarity">
    <text evidence="6">Belongs to the TRAFAC class myosin-kinesin ATPase superfamily. Kinesin family. KIN-12 subfamily.</text>
</comment>
<keyword evidence="2" id="KW-0547">Nucleotide-binding</keyword>
<dbReference type="PANTHER" id="PTHR37739">
    <property type="entry name" value="KINESIN-LIKE PROTEIN KIN-12D"/>
    <property type="match status" value="1"/>
</dbReference>
<evidence type="ECO:0000256" key="1">
    <source>
        <dbReference type="ARBA" id="ARBA00022701"/>
    </source>
</evidence>
<organism evidence="10 11">
    <name type="scientific">Glycine soja</name>
    <name type="common">Wild soybean</name>
    <dbReference type="NCBI Taxonomy" id="3848"/>
    <lineage>
        <taxon>Eukaryota</taxon>
        <taxon>Viridiplantae</taxon>
        <taxon>Streptophyta</taxon>
        <taxon>Embryophyta</taxon>
        <taxon>Tracheophyta</taxon>
        <taxon>Spermatophyta</taxon>
        <taxon>Magnoliopsida</taxon>
        <taxon>eudicotyledons</taxon>
        <taxon>Gunneridae</taxon>
        <taxon>Pentapetalae</taxon>
        <taxon>rosids</taxon>
        <taxon>fabids</taxon>
        <taxon>Fabales</taxon>
        <taxon>Fabaceae</taxon>
        <taxon>Papilionoideae</taxon>
        <taxon>50 kb inversion clade</taxon>
        <taxon>NPAAA clade</taxon>
        <taxon>indigoferoid/millettioid clade</taxon>
        <taxon>Phaseoleae</taxon>
        <taxon>Glycine</taxon>
        <taxon>Glycine subgen. Soja</taxon>
    </lineage>
</organism>
<protein>
    <submittedName>
        <fullName evidence="10">Kinesin-like protein KIN-12F</fullName>
    </submittedName>
</protein>
<keyword evidence="4" id="KW-0175">Coiled coil</keyword>
<dbReference type="InterPro" id="IPR027417">
    <property type="entry name" value="P-loop_NTPase"/>
</dbReference>
<comment type="caution">
    <text evidence="10">The sequence shown here is derived from an EMBL/GenBank/DDBJ whole genome shotgun (WGS) entry which is preliminary data.</text>
</comment>
<dbReference type="InterPro" id="IPR036961">
    <property type="entry name" value="Kinesin_motor_dom_sf"/>
</dbReference>
<evidence type="ECO:0000259" key="9">
    <source>
        <dbReference type="PROSITE" id="PS50067"/>
    </source>
</evidence>
<evidence type="ECO:0000313" key="11">
    <source>
        <dbReference type="Proteomes" id="UP000289340"/>
    </source>
</evidence>
<feature type="domain" description="Kinesin motor" evidence="9">
    <location>
        <begin position="1"/>
        <end position="58"/>
    </location>
</feature>
<dbReference type="PROSITE" id="PS50067">
    <property type="entry name" value="KINESIN_MOTOR_2"/>
    <property type="match status" value="1"/>
</dbReference>
<dbReference type="Proteomes" id="UP000289340">
    <property type="component" value="Chromosome 12"/>
</dbReference>
<sequence>MKDDSKNALYIENLTKEYVTSYDDVTQILIKGLSNRKVGATSLNSKSSRSHIIFTFVIVSWLVKIVFFDRRNSSETLPTPRFGQRVRTITNELVINEIKEKDVNDLKLFVFALVQEELIRAKPKVHSSDGSKNGYLQVRNVRDNLDNDTNEEENMDKEDIRQLCQQIDELCHRCDQW</sequence>
<dbReference type="GO" id="GO:0003777">
    <property type="term" value="F:microtubule motor activity"/>
    <property type="evidence" value="ECO:0007669"/>
    <property type="project" value="InterPro"/>
</dbReference>
<dbReference type="GO" id="GO:0005524">
    <property type="term" value="F:ATP binding"/>
    <property type="evidence" value="ECO:0007669"/>
    <property type="project" value="UniProtKB-KW"/>
</dbReference>
<accession>A0A445HRT3</accession>
<dbReference type="Pfam" id="PF00225">
    <property type="entry name" value="Kinesin"/>
    <property type="match status" value="1"/>
</dbReference>
<evidence type="ECO:0000256" key="6">
    <source>
        <dbReference type="ARBA" id="ARBA00034488"/>
    </source>
</evidence>
<dbReference type="GO" id="GO:0005874">
    <property type="term" value="C:microtubule"/>
    <property type="evidence" value="ECO:0007669"/>
    <property type="project" value="UniProtKB-KW"/>
</dbReference>
<evidence type="ECO:0000256" key="8">
    <source>
        <dbReference type="SAM" id="Phobius"/>
    </source>
</evidence>
<evidence type="ECO:0000256" key="2">
    <source>
        <dbReference type="ARBA" id="ARBA00022741"/>
    </source>
</evidence>
<comment type="caution">
    <text evidence="7">Lacks conserved residue(s) required for the propagation of feature annotation.</text>
</comment>
<keyword evidence="1" id="KW-0493">Microtubule</keyword>
<keyword evidence="5" id="KW-0505">Motor protein</keyword>
<dbReference type="InterPro" id="IPR044986">
    <property type="entry name" value="KIF15/KIN-12"/>
</dbReference>
<evidence type="ECO:0000256" key="7">
    <source>
        <dbReference type="PROSITE-ProRule" id="PRU00283"/>
    </source>
</evidence>
<evidence type="ECO:0000313" key="10">
    <source>
        <dbReference type="EMBL" id="RZB76376.1"/>
    </source>
</evidence>
<proteinExistence type="inferred from homology"/>
<feature type="transmembrane region" description="Helical" evidence="8">
    <location>
        <begin position="51"/>
        <end position="68"/>
    </location>
</feature>
<dbReference type="PANTHER" id="PTHR37739:SF16">
    <property type="entry name" value="KINESIN-LIKE PROTEIN"/>
    <property type="match status" value="1"/>
</dbReference>
<evidence type="ECO:0000256" key="4">
    <source>
        <dbReference type="ARBA" id="ARBA00023054"/>
    </source>
</evidence>
<dbReference type="GO" id="GO:0007018">
    <property type="term" value="P:microtubule-based movement"/>
    <property type="evidence" value="ECO:0007669"/>
    <property type="project" value="InterPro"/>
</dbReference>
<dbReference type="InterPro" id="IPR001752">
    <property type="entry name" value="Kinesin_motor_dom"/>
</dbReference>
<evidence type="ECO:0000256" key="3">
    <source>
        <dbReference type="ARBA" id="ARBA00022840"/>
    </source>
</evidence>
<name>A0A445HRT3_GLYSO</name>
<keyword evidence="11" id="KW-1185">Reference proteome</keyword>
<dbReference type="Gene3D" id="3.40.850.10">
    <property type="entry name" value="Kinesin motor domain"/>
    <property type="match status" value="1"/>
</dbReference>